<organism evidence="1 2">
    <name type="scientific">Volucribacter amazonae</name>
    <dbReference type="NCBI Taxonomy" id="256731"/>
    <lineage>
        <taxon>Bacteria</taxon>
        <taxon>Pseudomonadati</taxon>
        <taxon>Pseudomonadota</taxon>
        <taxon>Gammaproteobacteria</taxon>
        <taxon>Pasteurellales</taxon>
        <taxon>Pasteurellaceae</taxon>
        <taxon>Volucribacter</taxon>
    </lineage>
</organism>
<gene>
    <name evidence="1" type="ORF">A6A20_11440</name>
</gene>
<comment type="caution">
    <text evidence="1">The sequence shown here is derived from an EMBL/GenBank/DDBJ whole genome shotgun (WGS) entry which is preliminary data.</text>
</comment>
<reference evidence="1" key="1">
    <citation type="submission" date="2016-03" db="EMBL/GenBank/DDBJ databases">
        <title>Co-evolution between Pasteurellaceae and their hosts.</title>
        <authorList>
            <person name="Hansen M.J."/>
            <person name="Bojesen A.M."/>
            <person name="Planet P."/>
        </authorList>
    </citation>
    <scope>NUCLEOTIDE SEQUENCE</scope>
    <source>
        <strain evidence="1">146/S8/89</strain>
    </source>
</reference>
<dbReference type="AlphaFoldDB" id="A0A9X4PDC2"/>
<dbReference type="EMBL" id="LWID01000001">
    <property type="protein sequence ID" value="MDG6896212.1"/>
    <property type="molecule type" value="Genomic_DNA"/>
</dbReference>
<proteinExistence type="predicted"/>
<evidence type="ECO:0000313" key="1">
    <source>
        <dbReference type="EMBL" id="MDG6896212.1"/>
    </source>
</evidence>
<evidence type="ECO:0000313" key="2">
    <source>
        <dbReference type="Proteomes" id="UP001155500"/>
    </source>
</evidence>
<accession>A0A9X4PDC2</accession>
<keyword evidence="2" id="KW-1185">Reference proteome</keyword>
<dbReference type="Proteomes" id="UP001155500">
    <property type="component" value="Unassembled WGS sequence"/>
</dbReference>
<dbReference type="RefSeq" id="WP_279573563.1">
    <property type="nucleotide sequence ID" value="NZ_LWID01000001.1"/>
</dbReference>
<name>A0A9X4PDC2_9PAST</name>
<protein>
    <submittedName>
        <fullName evidence="1">Uncharacterized protein</fullName>
    </submittedName>
</protein>
<sequence>MLDKDVSEAIYNELINFNLKYYINSLSNAENINPNDTCNSIVNILLNLNNEQKEVFFNFLKTVIIDTASTILGAIDGTTFIKDADGEYILKYNNEDIQGCLQDYFLAKAEEDEYK</sequence>